<dbReference type="GO" id="GO:0005737">
    <property type="term" value="C:cytoplasm"/>
    <property type="evidence" value="ECO:0007669"/>
    <property type="project" value="UniProtKB-SubCell"/>
</dbReference>
<dbReference type="SMART" id="SM00213">
    <property type="entry name" value="UBQ"/>
    <property type="match status" value="1"/>
</dbReference>
<gene>
    <name evidence="13" type="ORF">NDU88_003599</name>
</gene>
<evidence type="ECO:0000313" key="14">
    <source>
        <dbReference type="Proteomes" id="UP001066276"/>
    </source>
</evidence>
<evidence type="ECO:0000256" key="10">
    <source>
        <dbReference type="SAM" id="MobiDB-lite"/>
    </source>
</evidence>
<protein>
    <recommendedName>
        <fullName evidence="9">Transmembrane and ubiquitin-like domain-containing protein 1</fullName>
    </recommendedName>
</protein>
<feature type="compositionally biased region" description="Polar residues" evidence="10">
    <location>
        <begin position="110"/>
        <end position="121"/>
    </location>
</feature>
<keyword evidence="5 11" id="KW-0812">Transmembrane</keyword>
<reference evidence="13" key="1">
    <citation type="journal article" date="2022" name="bioRxiv">
        <title>Sequencing and chromosome-scale assembly of the giantPleurodeles waltlgenome.</title>
        <authorList>
            <person name="Brown T."/>
            <person name="Elewa A."/>
            <person name="Iarovenko S."/>
            <person name="Subramanian E."/>
            <person name="Araus A.J."/>
            <person name="Petzold A."/>
            <person name="Susuki M."/>
            <person name="Suzuki K.-i.T."/>
            <person name="Hayashi T."/>
            <person name="Toyoda A."/>
            <person name="Oliveira C."/>
            <person name="Osipova E."/>
            <person name="Leigh N.D."/>
            <person name="Simon A."/>
            <person name="Yun M.H."/>
        </authorList>
    </citation>
    <scope>NUCLEOTIDE SEQUENCE</scope>
    <source>
        <strain evidence="13">20211129_DDA</strain>
        <tissue evidence="13">Liver</tissue>
    </source>
</reference>
<accession>A0AAV7MBI9</accession>
<dbReference type="InterPro" id="IPR000626">
    <property type="entry name" value="Ubiquitin-like_dom"/>
</dbReference>
<dbReference type="PANTHER" id="PTHR14557:SF3">
    <property type="entry name" value="TRANSMEMBRANE AND UBIQUITIN-LIKE DOMAIN-CONTAINING PROTEIN 1"/>
    <property type="match status" value="1"/>
</dbReference>
<evidence type="ECO:0000256" key="5">
    <source>
        <dbReference type="ARBA" id="ARBA00022692"/>
    </source>
</evidence>
<sequence>MALIEGIGDEVTILFGIVFCFLVLVLSWVSTHTNERSEQLFVPVVSDVGAVGTPRLSEVPVEPVVHPECFQEQKNDGDETSAPSASSAAAETAPPDTGDDTFRGLRHRVSSTSLDVRSSPTELFEETDSGQEATDSSAGQTMVLRLKFLNDTERLARVRPEDTVSFLKRTFFPGQEHQVRLIYQGQLLRDDTQTMSSLHLTDHCVLHCHISQHATPQMPAGARVDQVNAALNIGSLMVPMFVLMLVLLWYFQIQYRQFFTATATVCLTGVTVLFSFMAFTMYRR</sequence>
<name>A0AAV7MBI9_PLEWA</name>
<dbReference type="Gene3D" id="3.10.20.90">
    <property type="entry name" value="Phosphatidylinositol 3-kinase Catalytic Subunit, Chain A, domain 1"/>
    <property type="match status" value="1"/>
</dbReference>
<evidence type="ECO:0000259" key="12">
    <source>
        <dbReference type="PROSITE" id="PS50053"/>
    </source>
</evidence>
<evidence type="ECO:0000256" key="9">
    <source>
        <dbReference type="ARBA" id="ARBA00039931"/>
    </source>
</evidence>
<keyword evidence="4" id="KW-0963">Cytoplasm</keyword>
<evidence type="ECO:0000256" key="11">
    <source>
        <dbReference type="SAM" id="Phobius"/>
    </source>
</evidence>
<evidence type="ECO:0000256" key="3">
    <source>
        <dbReference type="ARBA" id="ARBA00004496"/>
    </source>
</evidence>
<feature type="region of interest" description="Disordered" evidence="10">
    <location>
        <begin position="72"/>
        <end position="137"/>
    </location>
</feature>
<dbReference type="SUPFAM" id="SSF54236">
    <property type="entry name" value="Ubiquitin-like"/>
    <property type="match status" value="1"/>
</dbReference>
<keyword evidence="14" id="KW-1185">Reference proteome</keyword>
<organism evidence="13 14">
    <name type="scientific">Pleurodeles waltl</name>
    <name type="common">Iberian ribbed newt</name>
    <dbReference type="NCBI Taxonomy" id="8319"/>
    <lineage>
        <taxon>Eukaryota</taxon>
        <taxon>Metazoa</taxon>
        <taxon>Chordata</taxon>
        <taxon>Craniata</taxon>
        <taxon>Vertebrata</taxon>
        <taxon>Euteleostomi</taxon>
        <taxon>Amphibia</taxon>
        <taxon>Batrachia</taxon>
        <taxon>Caudata</taxon>
        <taxon>Salamandroidea</taxon>
        <taxon>Salamandridae</taxon>
        <taxon>Pleurodelinae</taxon>
        <taxon>Pleurodeles</taxon>
    </lineage>
</organism>
<dbReference type="GO" id="GO:0036503">
    <property type="term" value="P:ERAD pathway"/>
    <property type="evidence" value="ECO:0007669"/>
    <property type="project" value="InterPro"/>
</dbReference>
<feature type="domain" description="Ubiquitin-like" evidence="12">
    <location>
        <begin position="142"/>
        <end position="215"/>
    </location>
</feature>
<evidence type="ECO:0000256" key="6">
    <source>
        <dbReference type="ARBA" id="ARBA00022989"/>
    </source>
</evidence>
<feature type="transmembrane region" description="Helical" evidence="11">
    <location>
        <begin position="229"/>
        <end position="252"/>
    </location>
</feature>
<keyword evidence="8" id="KW-0539">Nucleus</keyword>
<dbReference type="Proteomes" id="UP001066276">
    <property type="component" value="Chromosome 10"/>
</dbReference>
<evidence type="ECO:0000256" key="2">
    <source>
        <dbReference type="ARBA" id="ARBA00004141"/>
    </source>
</evidence>
<comment type="caution">
    <text evidence="13">The sequence shown here is derived from an EMBL/GenBank/DDBJ whole genome shotgun (WGS) entry which is preliminary data.</text>
</comment>
<proteinExistence type="predicted"/>
<dbReference type="PANTHER" id="PTHR14557">
    <property type="entry name" value="PROTEIN C7ORF21"/>
    <property type="match status" value="1"/>
</dbReference>
<dbReference type="InterPro" id="IPR029071">
    <property type="entry name" value="Ubiquitin-like_domsf"/>
</dbReference>
<dbReference type="EMBL" id="JANPWB010000014">
    <property type="protein sequence ID" value="KAJ1098488.1"/>
    <property type="molecule type" value="Genomic_DNA"/>
</dbReference>
<keyword evidence="6 11" id="KW-1133">Transmembrane helix</keyword>
<evidence type="ECO:0000256" key="1">
    <source>
        <dbReference type="ARBA" id="ARBA00004123"/>
    </source>
</evidence>
<feature type="compositionally biased region" description="Low complexity" evidence="10">
    <location>
        <begin position="80"/>
        <end position="95"/>
    </location>
</feature>
<evidence type="ECO:0000313" key="13">
    <source>
        <dbReference type="EMBL" id="KAJ1098488.1"/>
    </source>
</evidence>
<dbReference type="PROSITE" id="PS50053">
    <property type="entry name" value="UBIQUITIN_2"/>
    <property type="match status" value="1"/>
</dbReference>
<dbReference type="InterPro" id="IPR040352">
    <property type="entry name" value="TMUB1/2"/>
</dbReference>
<feature type="transmembrane region" description="Helical" evidence="11">
    <location>
        <begin position="12"/>
        <end position="29"/>
    </location>
</feature>
<dbReference type="GO" id="GO:0016020">
    <property type="term" value="C:membrane"/>
    <property type="evidence" value="ECO:0007669"/>
    <property type="project" value="UniProtKB-SubCell"/>
</dbReference>
<feature type="transmembrane region" description="Helical" evidence="11">
    <location>
        <begin position="258"/>
        <end position="282"/>
    </location>
</feature>
<dbReference type="Pfam" id="PF00240">
    <property type="entry name" value="ubiquitin"/>
    <property type="match status" value="1"/>
</dbReference>
<dbReference type="AlphaFoldDB" id="A0AAV7MBI9"/>
<evidence type="ECO:0000256" key="8">
    <source>
        <dbReference type="ARBA" id="ARBA00023242"/>
    </source>
</evidence>
<comment type="subcellular location">
    <subcellularLocation>
        <location evidence="3">Cytoplasm</location>
    </subcellularLocation>
    <subcellularLocation>
        <location evidence="2">Membrane</location>
        <topology evidence="2">Multi-pass membrane protein</topology>
    </subcellularLocation>
    <subcellularLocation>
        <location evidence="1">Nucleus</location>
    </subcellularLocation>
</comment>
<evidence type="ECO:0000256" key="7">
    <source>
        <dbReference type="ARBA" id="ARBA00023136"/>
    </source>
</evidence>
<keyword evidence="7 11" id="KW-0472">Membrane</keyword>
<dbReference type="GO" id="GO:0005634">
    <property type="term" value="C:nucleus"/>
    <property type="evidence" value="ECO:0007669"/>
    <property type="project" value="UniProtKB-SubCell"/>
</dbReference>
<evidence type="ECO:0000256" key="4">
    <source>
        <dbReference type="ARBA" id="ARBA00022490"/>
    </source>
</evidence>